<sequence length="73" mass="8091">SFGALYGRFLRTLKTESVTTSSLLLTLIVHSYLLIGPNWLVLNRLVTDPCHHIIIPLIESPITLAEADPFCQG</sequence>
<keyword evidence="1" id="KW-1133">Transmembrane helix</keyword>
<dbReference type="InParanoid" id="A0A2P6MM89"/>
<accession>A0A2P6MM89</accession>
<feature type="non-terminal residue" evidence="2">
    <location>
        <position position="73"/>
    </location>
</feature>
<dbReference type="EMBL" id="MDYQ01000809">
    <property type="protein sequence ID" value="PRP72816.1"/>
    <property type="molecule type" value="Genomic_DNA"/>
</dbReference>
<proteinExistence type="predicted"/>
<protein>
    <submittedName>
        <fullName evidence="2">Uncharacterized protein</fullName>
    </submittedName>
</protein>
<gene>
    <name evidence="2" type="ORF">PROFUN_17157</name>
</gene>
<name>A0A2P6MM89_9EUKA</name>
<feature type="non-terminal residue" evidence="2">
    <location>
        <position position="1"/>
    </location>
</feature>
<dbReference type="AlphaFoldDB" id="A0A2P6MM89"/>
<keyword evidence="3" id="KW-1185">Reference proteome</keyword>
<keyword evidence="1" id="KW-0812">Transmembrane</keyword>
<feature type="transmembrane region" description="Helical" evidence="1">
    <location>
        <begin position="20"/>
        <end position="42"/>
    </location>
</feature>
<dbReference type="Proteomes" id="UP000241769">
    <property type="component" value="Unassembled WGS sequence"/>
</dbReference>
<evidence type="ECO:0000313" key="2">
    <source>
        <dbReference type="EMBL" id="PRP72816.1"/>
    </source>
</evidence>
<reference evidence="2 3" key="1">
    <citation type="journal article" date="2018" name="Genome Biol. Evol.">
        <title>Multiple Roots of Fruiting Body Formation in Amoebozoa.</title>
        <authorList>
            <person name="Hillmann F."/>
            <person name="Forbes G."/>
            <person name="Novohradska S."/>
            <person name="Ferling I."/>
            <person name="Riege K."/>
            <person name="Groth M."/>
            <person name="Westermann M."/>
            <person name="Marz M."/>
            <person name="Spaller T."/>
            <person name="Winckler T."/>
            <person name="Schaap P."/>
            <person name="Glockner G."/>
        </authorList>
    </citation>
    <scope>NUCLEOTIDE SEQUENCE [LARGE SCALE GENOMIC DNA]</scope>
    <source>
        <strain evidence="2 3">Jena</strain>
    </source>
</reference>
<evidence type="ECO:0000313" key="3">
    <source>
        <dbReference type="Proteomes" id="UP000241769"/>
    </source>
</evidence>
<evidence type="ECO:0000256" key="1">
    <source>
        <dbReference type="SAM" id="Phobius"/>
    </source>
</evidence>
<keyword evidence="1" id="KW-0472">Membrane</keyword>
<comment type="caution">
    <text evidence="2">The sequence shown here is derived from an EMBL/GenBank/DDBJ whole genome shotgun (WGS) entry which is preliminary data.</text>
</comment>
<organism evidence="2 3">
    <name type="scientific">Planoprotostelium fungivorum</name>
    <dbReference type="NCBI Taxonomy" id="1890364"/>
    <lineage>
        <taxon>Eukaryota</taxon>
        <taxon>Amoebozoa</taxon>
        <taxon>Evosea</taxon>
        <taxon>Variosea</taxon>
        <taxon>Cavosteliida</taxon>
        <taxon>Cavosteliaceae</taxon>
        <taxon>Planoprotostelium</taxon>
    </lineage>
</organism>